<dbReference type="Gene3D" id="3.90.1200.10">
    <property type="match status" value="1"/>
</dbReference>
<dbReference type="InterPro" id="IPR011009">
    <property type="entry name" value="Kinase-like_dom_sf"/>
</dbReference>
<dbReference type="EMBL" id="PDJE01000001">
    <property type="protein sequence ID" value="PFG29319.1"/>
    <property type="molecule type" value="Genomic_DNA"/>
</dbReference>
<feature type="domain" description="Aminoglycoside phosphotransferase" evidence="1">
    <location>
        <begin position="28"/>
        <end position="218"/>
    </location>
</feature>
<dbReference type="Pfam" id="PF01636">
    <property type="entry name" value="APH"/>
    <property type="match status" value="1"/>
</dbReference>
<dbReference type="PANTHER" id="PTHR21310">
    <property type="entry name" value="AMINOGLYCOSIDE PHOSPHOTRANSFERASE-RELATED-RELATED"/>
    <property type="match status" value="1"/>
</dbReference>
<dbReference type="InterPro" id="IPR002575">
    <property type="entry name" value="Aminoglycoside_PTrfase"/>
</dbReference>
<evidence type="ECO:0000259" key="1">
    <source>
        <dbReference type="Pfam" id="PF01636"/>
    </source>
</evidence>
<keyword evidence="3" id="KW-1185">Reference proteome</keyword>
<keyword evidence="2" id="KW-0808">Transferase</keyword>
<dbReference type="GO" id="GO:0016740">
    <property type="term" value="F:transferase activity"/>
    <property type="evidence" value="ECO:0007669"/>
    <property type="project" value="UniProtKB-KW"/>
</dbReference>
<proteinExistence type="predicted"/>
<dbReference type="SUPFAM" id="SSF56112">
    <property type="entry name" value="Protein kinase-like (PK-like)"/>
    <property type="match status" value="1"/>
</dbReference>
<name>A0A2A9DTT3_9MICO</name>
<dbReference type="AlphaFoldDB" id="A0A2A9DTT3"/>
<evidence type="ECO:0000313" key="3">
    <source>
        <dbReference type="Proteomes" id="UP000221369"/>
    </source>
</evidence>
<dbReference type="Proteomes" id="UP000221369">
    <property type="component" value="Unassembled WGS sequence"/>
</dbReference>
<sequence>MQTATHELTIGETTVRKRFVTWNDGEDSREWATLSLLAEHAPGIAPTPLRRERDGDAPVIIMSRLAGDPLTLQDTSVSIVAALGRTLQRVYRVPLTAAHSIDLRERRCGPTEIIDILRHGLSQVHSLDVCENPALVTEALESACAYIERDDARIKPRLTSIGIADLNPANVLWDGRVCRLVDFEDGGLTEPAFEIADHVEHLANRRDGNWSAELLSSAAGLSRDDVARMNKYRVHWAIFWLLMLLPGNGAFSRNPRGTTEGQARHFLRLLHAD</sequence>
<evidence type="ECO:0000313" key="2">
    <source>
        <dbReference type="EMBL" id="PFG29319.1"/>
    </source>
</evidence>
<protein>
    <submittedName>
        <fullName evidence="2">Phosphotransferase family enzyme</fullName>
    </submittedName>
</protein>
<accession>A0A2A9DTT3</accession>
<dbReference type="InterPro" id="IPR051678">
    <property type="entry name" value="AGP_Transferase"/>
</dbReference>
<gene>
    <name evidence="2" type="ORF">ATJ78_0222</name>
</gene>
<reference evidence="2 3" key="1">
    <citation type="submission" date="2017-10" db="EMBL/GenBank/DDBJ databases">
        <title>Sequencing the genomes of 1000 actinobacteria strains.</title>
        <authorList>
            <person name="Klenk H.-P."/>
        </authorList>
    </citation>
    <scope>NUCLEOTIDE SEQUENCE [LARGE SCALE GENOMIC DNA]</scope>
    <source>
        <strain evidence="2 3">DSM 21798</strain>
    </source>
</reference>
<comment type="caution">
    <text evidence="2">The sequence shown here is derived from an EMBL/GenBank/DDBJ whole genome shotgun (WGS) entry which is preliminary data.</text>
</comment>
<dbReference type="RefSeq" id="WP_098405915.1">
    <property type="nucleotide sequence ID" value="NZ_PDJE01000001.1"/>
</dbReference>
<organism evidence="2 3">
    <name type="scientific">Paramicrobacterium agarici</name>
    <dbReference type="NCBI Taxonomy" id="630514"/>
    <lineage>
        <taxon>Bacteria</taxon>
        <taxon>Bacillati</taxon>
        <taxon>Actinomycetota</taxon>
        <taxon>Actinomycetes</taxon>
        <taxon>Micrococcales</taxon>
        <taxon>Microbacteriaceae</taxon>
        <taxon>Paramicrobacterium</taxon>
    </lineage>
</organism>